<dbReference type="EMBL" id="LR796663">
    <property type="protein sequence ID" value="CAB4157904.1"/>
    <property type="molecule type" value="Genomic_DNA"/>
</dbReference>
<reference evidence="1" key="1">
    <citation type="submission" date="2020-04" db="EMBL/GenBank/DDBJ databases">
        <authorList>
            <person name="Chiriac C."/>
            <person name="Salcher M."/>
            <person name="Ghai R."/>
            <person name="Kavagutti S V."/>
        </authorList>
    </citation>
    <scope>NUCLEOTIDE SEQUENCE</scope>
</reference>
<sequence>MRAYKVTVTDTVVNLVPVDNINRPVYVQIEGNNTVYIGGANVTAAQGFPIVKHTAPIQGGLGVGDGLWGICASGQTETIRIITIDAD</sequence>
<proteinExistence type="predicted"/>
<accession>A0A6J5NRV0</accession>
<gene>
    <name evidence="1" type="ORF">UFOVP691_54</name>
</gene>
<name>A0A6J5NRV0_9CAUD</name>
<protein>
    <submittedName>
        <fullName evidence="1">Uncharacterized protein</fullName>
    </submittedName>
</protein>
<organism evidence="1">
    <name type="scientific">uncultured Caudovirales phage</name>
    <dbReference type="NCBI Taxonomy" id="2100421"/>
    <lineage>
        <taxon>Viruses</taxon>
        <taxon>Duplodnaviria</taxon>
        <taxon>Heunggongvirae</taxon>
        <taxon>Uroviricota</taxon>
        <taxon>Caudoviricetes</taxon>
        <taxon>Peduoviridae</taxon>
        <taxon>Maltschvirus</taxon>
        <taxon>Maltschvirus maltsch</taxon>
    </lineage>
</organism>
<evidence type="ECO:0000313" key="1">
    <source>
        <dbReference type="EMBL" id="CAB4157904.1"/>
    </source>
</evidence>